<gene>
    <name evidence="4" type="ORF">ACFYKX_14310</name>
</gene>
<keyword evidence="4" id="KW-0378">Hydrolase</keyword>
<evidence type="ECO:0000259" key="3">
    <source>
        <dbReference type="Pfam" id="PF18058"/>
    </source>
</evidence>
<dbReference type="InterPro" id="IPR041378">
    <property type="entry name" value="S-layer_SbsC_C"/>
</dbReference>
<keyword evidence="1" id="KW-0732">Signal</keyword>
<name>A0ABW6KDE7_9BACI</name>
<dbReference type="EMBL" id="JBIACK010000006">
    <property type="protein sequence ID" value="MFE8701769.1"/>
    <property type="molecule type" value="Genomic_DNA"/>
</dbReference>
<sequence>MKQKVLISLIVISSLLFSYLQPTSASTQFKTLDNTVKATAKKYPHLSLYYENLVTGQSYSYQPTKVHSAASTIKLPLVLYIYELAANQKINLNQKLTYKSHHYYGGSGVIQHDKVGTQYTIKDLVKKSVVYSDNIAFIMLREKVGKANFIKYTKSIGGGNVYPGGKNTTTAKDLSAYLKQLNHFAQKNPKLGNELISLLKNTVYTDTVASSVDPNQVAHKVGYIPMNKIYNDAAIVFDHQPYILVIMTQGIPVRQDVKLISSLAEIVHQEHHANKIHQLMSLIKEADKSKVQLMKEISVDYEANVENRPYNTFNKIKKELEEVKSSYNYFKKQDQEKFSYLIKDIELWIERAIFYIDAISAGKRLDDARIELENHLDEGNLELAADKYHNLTSLVNRQAIYLYKPYGKSTREAILERYKNPAEEVIEENKILISVYHEVIRLEDYIENSDLESIERSKEQIESFIPQITNVKLRDLLSKKYEDLIMEE</sequence>
<protein>
    <submittedName>
        <fullName evidence="4">Serine hydrolase</fullName>
    </submittedName>
</protein>
<feature type="signal peptide" evidence="1">
    <location>
        <begin position="1"/>
        <end position="25"/>
    </location>
</feature>
<dbReference type="Proteomes" id="UP001601059">
    <property type="component" value="Unassembled WGS sequence"/>
</dbReference>
<dbReference type="InterPro" id="IPR012338">
    <property type="entry name" value="Beta-lactam/transpept-like"/>
</dbReference>
<evidence type="ECO:0000259" key="2">
    <source>
        <dbReference type="Pfam" id="PF13354"/>
    </source>
</evidence>
<dbReference type="InterPro" id="IPR000871">
    <property type="entry name" value="Beta-lactam_class-A"/>
</dbReference>
<dbReference type="Gene3D" id="1.20.58.780">
    <property type="match status" value="1"/>
</dbReference>
<evidence type="ECO:0000313" key="4">
    <source>
        <dbReference type="EMBL" id="MFE8701769.1"/>
    </source>
</evidence>
<keyword evidence="5" id="KW-1185">Reference proteome</keyword>
<dbReference type="GO" id="GO:0016787">
    <property type="term" value="F:hydrolase activity"/>
    <property type="evidence" value="ECO:0007669"/>
    <property type="project" value="UniProtKB-KW"/>
</dbReference>
<proteinExistence type="predicted"/>
<reference evidence="4 5" key="1">
    <citation type="submission" date="2024-08" db="EMBL/GenBank/DDBJ databases">
        <title>Two novel Cytobacillus novel species.</title>
        <authorList>
            <person name="Liu G."/>
        </authorList>
    </citation>
    <scope>NUCLEOTIDE SEQUENCE [LARGE SCALE GENOMIC DNA]</scope>
    <source>
        <strain evidence="4 5">FJAT-54145</strain>
    </source>
</reference>
<comment type="caution">
    <text evidence="4">The sequence shown here is derived from an EMBL/GenBank/DDBJ whole genome shotgun (WGS) entry which is preliminary data.</text>
</comment>
<organism evidence="4 5">
    <name type="scientific">Cytobacillus spartinae</name>
    <dbReference type="NCBI Taxonomy" id="3299023"/>
    <lineage>
        <taxon>Bacteria</taxon>
        <taxon>Bacillati</taxon>
        <taxon>Bacillota</taxon>
        <taxon>Bacilli</taxon>
        <taxon>Bacillales</taxon>
        <taxon>Bacillaceae</taxon>
        <taxon>Cytobacillus</taxon>
    </lineage>
</organism>
<dbReference type="Pfam" id="PF18058">
    <property type="entry name" value="SbsC_C"/>
    <property type="match status" value="1"/>
</dbReference>
<evidence type="ECO:0000256" key="1">
    <source>
        <dbReference type="SAM" id="SignalP"/>
    </source>
</evidence>
<evidence type="ECO:0000313" key="5">
    <source>
        <dbReference type="Proteomes" id="UP001601059"/>
    </source>
</evidence>
<dbReference type="PANTHER" id="PTHR35333:SF3">
    <property type="entry name" value="BETA-LACTAMASE-TYPE TRANSPEPTIDASE FOLD CONTAINING PROTEIN"/>
    <property type="match status" value="1"/>
</dbReference>
<dbReference type="SUPFAM" id="SSF56601">
    <property type="entry name" value="beta-lactamase/transpeptidase-like"/>
    <property type="match status" value="1"/>
</dbReference>
<dbReference type="RefSeq" id="WP_389361738.1">
    <property type="nucleotide sequence ID" value="NZ_JBIACK010000006.1"/>
</dbReference>
<dbReference type="InterPro" id="IPR045155">
    <property type="entry name" value="Beta-lactam_cat"/>
</dbReference>
<feature type="domain" description="SbsC C-terminal" evidence="3">
    <location>
        <begin position="295"/>
        <end position="423"/>
    </location>
</feature>
<dbReference type="Pfam" id="PF13354">
    <property type="entry name" value="Beta-lactamase2"/>
    <property type="match status" value="1"/>
</dbReference>
<dbReference type="Gene3D" id="3.40.710.10">
    <property type="entry name" value="DD-peptidase/beta-lactamase superfamily"/>
    <property type="match status" value="1"/>
</dbReference>
<dbReference type="PANTHER" id="PTHR35333">
    <property type="entry name" value="BETA-LACTAMASE"/>
    <property type="match status" value="1"/>
</dbReference>
<accession>A0ABW6KDE7</accession>
<feature type="chain" id="PRO_5046009121" evidence="1">
    <location>
        <begin position="26"/>
        <end position="488"/>
    </location>
</feature>
<feature type="domain" description="Beta-lactamase class A catalytic" evidence="2">
    <location>
        <begin position="47"/>
        <end position="248"/>
    </location>
</feature>